<evidence type="ECO:0000256" key="2">
    <source>
        <dbReference type="ARBA" id="ARBA00022448"/>
    </source>
</evidence>
<keyword evidence="2" id="KW-0813">Transport</keyword>
<dbReference type="InterPro" id="IPR003593">
    <property type="entry name" value="AAA+_ATPase"/>
</dbReference>
<dbReference type="InterPro" id="IPR050319">
    <property type="entry name" value="ABC_transp_ATP-bind"/>
</dbReference>
<dbReference type="EMBL" id="FSQZ01000001">
    <property type="protein sequence ID" value="SIN68110.1"/>
    <property type="molecule type" value="Genomic_DNA"/>
</dbReference>
<evidence type="ECO:0000313" key="6">
    <source>
        <dbReference type="EMBL" id="SIN68110.1"/>
    </source>
</evidence>
<dbReference type="Proteomes" id="UP000185093">
    <property type="component" value="Unassembled WGS sequence"/>
</dbReference>
<evidence type="ECO:0000256" key="4">
    <source>
        <dbReference type="ARBA" id="ARBA00022840"/>
    </source>
</evidence>
<evidence type="ECO:0000256" key="3">
    <source>
        <dbReference type="ARBA" id="ARBA00022741"/>
    </source>
</evidence>
<dbReference type="PROSITE" id="PS50893">
    <property type="entry name" value="ABC_TRANSPORTER_2"/>
    <property type="match status" value="1"/>
</dbReference>
<dbReference type="InterPro" id="IPR003439">
    <property type="entry name" value="ABC_transporter-like_ATP-bd"/>
</dbReference>
<sequence>MTQGIHFLEVKNLRQYFPIKRGVFRRTVGYVRAVDDVSFHIDDQETLGLVGESGCGKTTMGRTILHLLEPTGGEAFFMGEEIGVKLRHDPRDVRQKMQIIFQDPYGSLNPRMTVNEIVGEAVRYYGLCSRKELDDYIAEVLSRCGLLPEHRFRYPHEFSGGQRQRISIARALALKPKFIVCDEPVSALDVSIRSQILNLLKDLQEQLKLTYLFISHDLAVVRHISDRIAVMYLGKIVEMASKVEFFDNPLHPYSHALLSAIPVPDPKRQRQRIILEGDVPSPANPPSGCRFNPRCKHAMEKCRKEEPSLVDVGNGHFVACFLHCR</sequence>
<protein>
    <submittedName>
        <fullName evidence="6">Peptide/nickel transport system ATP-binding protein</fullName>
    </submittedName>
</protein>
<organism evidence="6 7">
    <name type="scientific">Acetomicrobium flavidum</name>
    <dbReference type="NCBI Taxonomy" id="49896"/>
    <lineage>
        <taxon>Bacteria</taxon>
        <taxon>Thermotogati</taxon>
        <taxon>Synergistota</taxon>
        <taxon>Synergistia</taxon>
        <taxon>Synergistales</taxon>
        <taxon>Acetomicrobiaceae</taxon>
        <taxon>Acetomicrobium</taxon>
    </lineage>
</organism>
<name>A0ABY1JDA9_9BACT</name>
<dbReference type="InterPro" id="IPR017871">
    <property type="entry name" value="ABC_transporter-like_CS"/>
</dbReference>
<keyword evidence="3" id="KW-0547">Nucleotide-binding</keyword>
<keyword evidence="4 6" id="KW-0067">ATP-binding</keyword>
<comment type="caution">
    <text evidence="6">The sequence shown here is derived from an EMBL/GenBank/DDBJ whole genome shotgun (WGS) entry which is preliminary data.</text>
</comment>
<feature type="domain" description="ABC transporter" evidence="5">
    <location>
        <begin position="8"/>
        <end position="258"/>
    </location>
</feature>
<evidence type="ECO:0000313" key="7">
    <source>
        <dbReference type="Proteomes" id="UP000185093"/>
    </source>
</evidence>
<comment type="similarity">
    <text evidence="1">Belongs to the ABC transporter superfamily.</text>
</comment>
<dbReference type="Pfam" id="PF08352">
    <property type="entry name" value="oligo_HPY"/>
    <property type="match status" value="1"/>
</dbReference>
<proteinExistence type="inferred from homology"/>
<dbReference type="InterPro" id="IPR027417">
    <property type="entry name" value="P-loop_NTPase"/>
</dbReference>
<dbReference type="PANTHER" id="PTHR43776:SF7">
    <property type="entry name" value="D,D-DIPEPTIDE TRANSPORT ATP-BINDING PROTEIN DDPF-RELATED"/>
    <property type="match status" value="1"/>
</dbReference>
<dbReference type="RefSeq" id="WP_074199551.1">
    <property type="nucleotide sequence ID" value="NZ_FSQZ01000001.1"/>
</dbReference>
<dbReference type="CDD" id="cd03257">
    <property type="entry name" value="ABC_NikE_OppD_transporters"/>
    <property type="match status" value="1"/>
</dbReference>
<dbReference type="SUPFAM" id="SSF52540">
    <property type="entry name" value="P-loop containing nucleoside triphosphate hydrolases"/>
    <property type="match status" value="1"/>
</dbReference>
<accession>A0ABY1JDA9</accession>
<reference evidence="6 7" key="1">
    <citation type="submission" date="2016-11" db="EMBL/GenBank/DDBJ databases">
        <authorList>
            <person name="Varghese N."/>
            <person name="Submissions S."/>
        </authorList>
    </citation>
    <scope>NUCLEOTIDE SEQUENCE [LARGE SCALE GENOMIC DNA]</scope>
    <source>
        <strain evidence="6 7">DSM 20664</strain>
    </source>
</reference>
<dbReference type="PROSITE" id="PS00211">
    <property type="entry name" value="ABC_TRANSPORTER_1"/>
    <property type="match status" value="1"/>
</dbReference>
<dbReference type="GO" id="GO:0005524">
    <property type="term" value="F:ATP binding"/>
    <property type="evidence" value="ECO:0007669"/>
    <property type="project" value="UniProtKB-KW"/>
</dbReference>
<dbReference type="InterPro" id="IPR013563">
    <property type="entry name" value="Oligopep_ABC_C"/>
</dbReference>
<gene>
    <name evidence="6" type="ORF">SAMN05444368_1133</name>
</gene>
<dbReference type="Pfam" id="PF00005">
    <property type="entry name" value="ABC_tran"/>
    <property type="match status" value="1"/>
</dbReference>
<dbReference type="NCBIfam" id="TIGR01727">
    <property type="entry name" value="oligo_HPY"/>
    <property type="match status" value="1"/>
</dbReference>
<dbReference type="Gene3D" id="3.40.50.300">
    <property type="entry name" value="P-loop containing nucleotide triphosphate hydrolases"/>
    <property type="match status" value="1"/>
</dbReference>
<evidence type="ECO:0000256" key="1">
    <source>
        <dbReference type="ARBA" id="ARBA00005417"/>
    </source>
</evidence>
<evidence type="ECO:0000259" key="5">
    <source>
        <dbReference type="PROSITE" id="PS50893"/>
    </source>
</evidence>
<dbReference type="SMART" id="SM00382">
    <property type="entry name" value="AAA"/>
    <property type="match status" value="1"/>
</dbReference>
<dbReference type="PANTHER" id="PTHR43776">
    <property type="entry name" value="TRANSPORT ATP-BINDING PROTEIN"/>
    <property type="match status" value="1"/>
</dbReference>
<keyword evidence="7" id="KW-1185">Reference proteome</keyword>